<evidence type="ECO:0000256" key="1">
    <source>
        <dbReference type="ARBA" id="ARBA00022737"/>
    </source>
</evidence>
<evidence type="ECO:0000256" key="2">
    <source>
        <dbReference type="SAM" id="SignalP"/>
    </source>
</evidence>
<gene>
    <name evidence="4" type="ORF">IAA61_07370</name>
</gene>
<accession>A0A9D1MC78</accession>
<dbReference type="AlphaFoldDB" id="A0A9D1MC78"/>
<feature type="chain" id="PRO_5038821993" evidence="2">
    <location>
        <begin position="29"/>
        <end position="543"/>
    </location>
</feature>
<name>A0A9D1MC78_9FIRM</name>
<organism evidence="4 5">
    <name type="scientific">Candidatus Ornithomonoglobus merdipullorum</name>
    <dbReference type="NCBI Taxonomy" id="2840895"/>
    <lineage>
        <taxon>Bacteria</taxon>
        <taxon>Bacillati</taxon>
        <taxon>Bacillota</taxon>
        <taxon>Clostridia</taxon>
        <taxon>Candidatus Ornithomonoglobus</taxon>
    </lineage>
</organism>
<evidence type="ECO:0000259" key="3">
    <source>
        <dbReference type="PROSITE" id="PS51272"/>
    </source>
</evidence>
<evidence type="ECO:0000313" key="5">
    <source>
        <dbReference type="Proteomes" id="UP000824109"/>
    </source>
</evidence>
<dbReference type="EMBL" id="DVNB01000078">
    <property type="protein sequence ID" value="HIU57617.1"/>
    <property type="molecule type" value="Genomic_DNA"/>
</dbReference>
<dbReference type="PANTHER" id="PTHR46066:SF2">
    <property type="entry name" value="CHITINASE DOMAIN-CONTAINING PROTEIN 1"/>
    <property type="match status" value="1"/>
</dbReference>
<dbReference type="PROSITE" id="PS51272">
    <property type="entry name" value="SLH"/>
    <property type="match status" value="2"/>
</dbReference>
<sequence>MCLHKLIRASAISIIGMAAFAASATALAYSDVPPEHWASETIDRITETGIMQGRGNDEFGLGQSVTRGEFAAMLLRLMGWEEGNDGSPAFSDTAAGMWYTGEAAALAEHGIVSGDTFRPDDNITRSEMAVMLIKALGYDNIAEGITDSTFSDVTSDIGYIEAARDFGIINGKSDSVFDPNGTALREESAAMMMRLYDKYYSRLSDIHGFYAISSWSQRDTAAQMDSVSFGWGTLEFTDGGSVNLNTSSDGGNSWYIPEGYEDAVSYLDQNGVSENFAVTMTDQEDCRAILTVPENRTEAVRLLAEISSGYDGITIDFEGMKGAELRSGLNEFIKELRTALGEKTLFVAVHPVLKNSSEYYDAYDYRTLGEYADSVILMAHDYAAYTMPDSLLNTDFISTPVTPFDEVYHALKCITDPLTGVADTSKIKLALSLSSTAAWETENGMISNPQSIHPAMETVVSRLSQTDTEINYSDTYRNPYAWYSTEDGKRILIWYEDSRSVKDKIELARMFGINSISIWRIGEITNAGADIYMDIWDTILSEK</sequence>
<dbReference type="Pfam" id="PF00704">
    <property type="entry name" value="Glyco_hydro_18"/>
    <property type="match status" value="1"/>
</dbReference>
<comment type="caution">
    <text evidence="4">The sequence shown here is derived from an EMBL/GenBank/DDBJ whole genome shotgun (WGS) entry which is preliminary data.</text>
</comment>
<dbReference type="InterPro" id="IPR017853">
    <property type="entry name" value="GH"/>
</dbReference>
<dbReference type="Proteomes" id="UP000824109">
    <property type="component" value="Unassembled WGS sequence"/>
</dbReference>
<dbReference type="InterPro" id="IPR001119">
    <property type="entry name" value="SLH_dom"/>
</dbReference>
<reference evidence="4" key="1">
    <citation type="submission" date="2020-10" db="EMBL/GenBank/DDBJ databases">
        <authorList>
            <person name="Gilroy R."/>
        </authorList>
    </citation>
    <scope>NUCLEOTIDE SEQUENCE</scope>
    <source>
        <strain evidence="4">USAMLcec3-3695</strain>
    </source>
</reference>
<dbReference type="InterPro" id="IPR029070">
    <property type="entry name" value="Chitinase_insertion_sf"/>
</dbReference>
<dbReference type="InterPro" id="IPR001223">
    <property type="entry name" value="Glyco_hydro18_cat"/>
</dbReference>
<dbReference type="PANTHER" id="PTHR46066">
    <property type="entry name" value="CHITINASE DOMAIN-CONTAINING PROTEIN 1 FAMILY MEMBER"/>
    <property type="match status" value="1"/>
</dbReference>
<keyword evidence="1" id="KW-0677">Repeat</keyword>
<dbReference type="SUPFAM" id="SSF51445">
    <property type="entry name" value="(Trans)glycosidases"/>
    <property type="match status" value="1"/>
</dbReference>
<evidence type="ECO:0000313" key="4">
    <source>
        <dbReference type="EMBL" id="HIU57617.1"/>
    </source>
</evidence>
<dbReference type="Gene3D" id="3.10.50.10">
    <property type="match status" value="1"/>
</dbReference>
<protein>
    <submittedName>
        <fullName evidence="4">S-layer homology domain-containing protein</fullName>
    </submittedName>
</protein>
<proteinExistence type="predicted"/>
<reference evidence="4" key="2">
    <citation type="journal article" date="2021" name="PeerJ">
        <title>Extensive microbial diversity within the chicken gut microbiome revealed by metagenomics and culture.</title>
        <authorList>
            <person name="Gilroy R."/>
            <person name="Ravi A."/>
            <person name="Getino M."/>
            <person name="Pursley I."/>
            <person name="Horton D.L."/>
            <person name="Alikhan N.F."/>
            <person name="Baker D."/>
            <person name="Gharbi K."/>
            <person name="Hall N."/>
            <person name="Watson M."/>
            <person name="Adriaenssens E.M."/>
            <person name="Foster-Nyarko E."/>
            <person name="Jarju S."/>
            <person name="Secka A."/>
            <person name="Antonio M."/>
            <person name="Oren A."/>
            <person name="Chaudhuri R.R."/>
            <person name="La Ragione R."/>
            <person name="Hildebrand F."/>
            <person name="Pallen M.J."/>
        </authorList>
    </citation>
    <scope>NUCLEOTIDE SEQUENCE</scope>
    <source>
        <strain evidence="4">USAMLcec3-3695</strain>
    </source>
</reference>
<dbReference type="SMART" id="SM00636">
    <property type="entry name" value="Glyco_18"/>
    <property type="match status" value="1"/>
</dbReference>
<feature type="domain" description="SLH" evidence="3">
    <location>
        <begin position="86"/>
        <end position="146"/>
    </location>
</feature>
<dbReference type="GO" id="GO:0005975">
    <property type="term" value="P:carbohydrate metabolic process"/>
    <property type="evidence" value="ECO:0007669"/>
    <property type="project" value="InterPro"/>
</dbReference>
<dbReference type="GO" id="GO:0008061">
    <property type="term" value="F:chitin binding"/>
    <property type="evidence" value="ECO:0007669"/>
    <property type="project" value="InterPro"/>
</dbReference>
<feature type="domain" description="SLH" evidence="3">
    <location>
        <begin position="25"/>
        <end position="85"/>
    </location>
</feature>
<feature type="signal peptide" evidence="2">
    <location>
        <begin position="1"/>
        <end position="28"/>
    </location>
</feature>
<keyword evidence="2" id="KW-0732">Signal</keyword>
<dbReference type="Gene3D" id="3.20.20.80">
    <property type="entry name" value="Glycosidases"/>
    <property type="match status" value="1"/>
</dbReference>
<dbReference type="InterPro" id="IPR011583">
    <property type="entry name" value="Chitinase_II/V-like_cat"/>
</dbReference>
<dbReference type="Pfam" id="PF00395">
    <property type="entry name" value="SLH"/>
    <property type="match status" value="3"/>
</dbReference>